<dbReference type="PANTHER" id="PTHR21240">
    <property type="entry name" value="2-AMINO-3-CARBOXYLMUCONATE-6-SEMIALDEHYDE DECARBOXYLASE"/>
    <property type="match status" value="1"/>
</dbReference>
<dbReference type="Pfam" id="PF04909">
    <property type="entry name" value="Amidohydro_2"/>
    <property type="match status" value="1"/>
</dbReference>
<gene>
    <name evidence="7" type="ORF">QRT03_20410</name>
</gene>
<evidence type="ECO:0000259" key="6">
    <source>
        <dbReference type="Pfam" id="PF04909"/>
    </source>
</evidence>
<dbReference type="PANTHER" id="PTHR21240:SF29">
    <property type="entry name" value="AMIDOHYDROLASE-RELATED DOMAIN-CONTAINING PROTEIN"/>
    <property type="match status" value="1"/>
</dbReference>
<keyword evidence="3" id="KW-0456">Lyase</keyword>
<keyword evidence="8" id="KW-1185">Reference proteome</keyword>
<evidence type="ECO:0000256" key="2">
    <source>
        <dbReference type="ARBA" id="ARBA00022833"/>
    </source>
</evidence>
<organism evidence="7 8">
    <name type="scientific">Actinomycetospora termitidis</name>
    <dbReference type="NCBI Taxonomy" id="3053470"/>
    <lineage>
        <taxon>Bacteria</taxon>
        <taxon>Bacillati</taxon>
        <taxon>Actinomycetota</taxon>
        <taxon>Actinomycetes</taxon>
        <taxon>Pseudonocardiales</taxon>
        <taxon>Pseudonocardiaceae</taxon>
        <taxon>Actinomycetospora</taxon>
    </lineage>
</organism>
<evidence type="ECO:0000256" key="1">
    <source>
        <dbReference type="ARBA" id="ARBA00022723"/>
    </source>
</evidence>
<keyword evidence="2" id="KW-0862">Zinc</keyword>
<dbReference type="RefSeq" id="WP_286054866.1">
    <property type="nucleotide sequence ID" value="NZ_JASVWF010000004.1"/>
</dbReference>
<evidence type="ECO:0000256" key="3">
    <source>
        <dbReference type="ARBA" id="ARBA00023239"/>
    </source>
</evidence>
<evidence type="ECO:0000313" key="8">
    <source>
        <dbReference type="Proteomes" id="UP001231924"/>
    </source>
</evidence>
<dbReference type="EMBL" id="JASVWF010000004">
    <property type="protein sequence ID" value="MDL5158342.1"/>
    <property type="molecule type" value="Genomic_DNA"/>
</dbReference>
<dbReference type="Gene3D" id="3.20.20.140">
    <property type="entry name" value="Metal-dependent hydrolases"/>
    <property type="match status" value="1"/>
</dbReference>
<accession>A0ABT7MEM5</accession>
<dbReference type="Proteomes" id="UP001231924">
    <property type="component" value="Unassembled WGS sequence"/>
</dbReference>
<comment type="catalytic activity">
    <reaction evidence="4">
        <text>6-methylsalicylate + H(+) = 3-methylphenol + CO2</text>
        <dbReference type="Rhea" id="RHEA:23112"/>
        <dbReference type="ChEBI" id="CHEBI:15378"/>
        <dbReference type="ChEBI" id="CHEBI:16526"/>
        <dbReference type="ChEBI" id="CHEBI:17231"/>
        <dbReference type="ChEBI" id="CHEBI:36658"/>
        <dbReference type="EC" id="4.1.1.52"/>
    </reaction>
    <physiologicalReaction direction="left-to-right" evidence="4">
        <dbReference type="Rhea" id="RHEA:23113"/>
    </physiologicalReaction>
</comment>
<evidence type="ECO:0000256" key="5">
    <source>
        <dbReference type="ARBA" id="ARBA00038889"/>
    </source>
</evidence>
<evidence type="ECO:0000256" key="4">
    <source>
        <dbReference type="ARBA" id="ARBA00036832"/>
    </source>
</evidence>
<dbReference type="InterPro" id="IPR032466">
    <property type="entry name" value="Metal_Hydrolase"/>
</dbReference>
<dbReference type="InterPro" id="IPR006680">
    <property type="entry name" value="Amidohydro-rel"/>
</dbReference>
<sequence>MIDVHAHFVTDAYVAAARAAGHEQPDGMPGWPSWTLAGQLELMEECGIERSVLSISSPGTHFGDDGAARALSREVNEVGAGFRRDHPDRFGHLASLPLPDVDGALAEAAYALDELGSDGVTVETNAHGRYLGDASLAPLWSELSRRETVVFVHPTSPVGAAALTAGRPRPMLEFVFETARTFADLVLSGTLARFPGMRWIATHGGGALPLVAERLELFRSGFLGGDGEPVPDQLRALWFDTAGTPFPHQVPLLDRVVGLDHLVYGSDSCWTPPAVVTAQVASIDAADPPPGGGTWRELTTANAGRLFA</sequence>
<comment type="caution">
    <text evidence="7">The sequence shown here is derived from an EMBL/GenBank/DDBJ whole genome shotgun (WGS) entry which is preliminary data.</text>
</comment>
<name>A0ABT7MEM5_9PSEU</name>
<dbReference type="EC" id="4.1.1.52" evidence="5"/>
<reference evidence="7 8" key="1">
    <citation type="submission" date="2023-06" db="EMBL/GenBank/DDBJ databases">
        <title>Actinomycetospora Odt1-22.</title>
        <authorList>
            <person name="Supong K."/>
        </authorList>
    </citation>
    <scope>NUCLEOTIDE SEQUENCE [LARGE SCALE GENOMIC DNA]</scope>
    <source>
        <strain evidence="7 8">Odt1-22</strain>
    </source>
</reference>
<keyword evidence="1" id="KW-0479">Metal-binding</keyword>
<evidence type="ECO:0000313" key="7">
    <source>
        <dbReference type="EMBL" id="MDL5158342.1"/>
    </source>
</evidence>
<dbReference type="InterPro" id="IPR032465">
    <property type="entry name" value="ACMSD"/>
</dbReference>
<protein>
    <recommendedName>
        <fullName evidence="5">6-methylsalicylate decarboxylase</fullName>
        <ecNumber evidence="5">4.1.1.52</ecNumber>
    </recommendedName>
</protein>
<proteinExistence type="predicted"/>
<dbReference type="SUPFAM" id="SSF51556">
    <property type="entry name" value="Metallo-dependent hydrolases"/>
    <property type="match status" value="1"/>
</dbReference>
<feature type="domain" description="Amidohydrolase-related" evidence="6">
    <location>
        <begin position="2"/>
        <end position="289"/>
    </location>
</feature>